<dbReference type="InterPro" id="IPR056790">
    <property type="entry name" value="Ribophorin_II_C"/>
</dbReference>
<dbReference type="Pfam" id="PF25147">
    <property type="entry name" value="Ribophorin_II_C"/>
    <property type="match status" value="1"/>
</dbReference>
<evidence type="ECO:0000256" key="7">
    <source>
        <dbReference type="SAM" id="Phobius"/>
    </source>
</evidence>
<name>A0A5J4YHR6_PORPP</name>
<dbReference type="GO" id="GO:0006487">
    <property type="term" value="P:protein N-linked glycosylation"/>
    <property type="evidence" value="ECO:0007669"/>
    <property type="project" value="TreeGrafter"/>
</dbReference>
<organism evidence="10 11">
    <name type="scientific">Porphyridium purpureum</name>
    <name type="common">Red alga</name>
    <name type="synonym">Porphyridium cruentum</name>
    <dbReference type="NCBI Taxonomy" id="35688"/>
    <lineage>
        <taxon>Eukaryota</taxon>
        <taxon>Rhodophyta</taxon>
        <taxon>Bangiophyceae</taxon>
        <taxon>Porphyridiales</taxon>
        <taxon>Porphyridiaceae</taxon>
        <taxon>Porphyridium</taxon>
    </lineage>
</organism>
<comment type="subcellular location">
    <subcellularLocation>
        <location evidence="1">Endoplasmic reticulum membrane</location>
        <topology evidence="1">Multi-pass membrane protein</topology>
    </subcellularLocation>
</comment>
<keyword evidence="10" id="KW-0808">Transferase</keyword>
<reference evidence="11" key="1">
    <citation type="journal article" date="2019" name="Nat. Commun.">
        <title>Expansion of phycobilisome linker gene families in mesophilic red algae.</title>
        <authorList>
            <person name="Lee J."/>
            <person name="Kim D."/>
            <person name="Bhattacharya D."/>
            <person name="Yoon H.S."/>
        </authorList>
    </citation>
    <scope>NUCLEOTIDE SEQUENCE [LARGE SCALE GENOMIC DNA]</scope>
    <source>
        <strain evidence="11">CCMP 1328</strain>
    </source>
</reference>
<evidence type="ECO:0000256" key="8">
    <source>
        <dbReference type="SAM" id="SignalP"/>
    </source>
</evidence>
<keyword evidence="4" id="KW-0256">Endoplasmic reticulum</keyword>
<evidence type="ECO:0000256" key="4">
    <source>
        <dbReference type="ARBA" id="ARBA00022824"/>
    </source>
</evidence>
<dbReference type="OMA" id="HNARMSK"/>
<feature type="transmembrane region" description="Helical" evidence="7">
    <location>
        <begin position="257"/>
        <end position="279"/>
    </location>
</feature>
<evidence type="ECO:0000256" key="2">
    <source>
        <dbReference type="ARBA" id="ARBA00022692"/>
    </source>
</evidence>
<keyword evidence="11" id="KW-1185">Reference proteome</keyword>
<comment type="caution">
    <text evidence="10">The sequence shown here is derived from an EMBL/GenBank/DDBJ whole genome shotgun (WGS) entry which is preliminary data.</text>
</comment>
<evidence type="ECO:0000313" key="11">
    <source>
        <dbReference type="Proteomes" id="UP000324585"/>
    </source>
</evidence>
<sequence>MGRPARAASALAALLCIAAVAALQVAGDTLRLAEISVDVLRAGSAPVSYGSEQAANGAAVPNQEPLVLRVVSVDEKSTVEIRVDASRDGTSFAPQQAFLRVSDLNQSDHLVVLPARSEKKTKLSFAVSPGKQPTTSSGGAAAPYWKHQHVYSFELLLGDTSTENAIVYQVISALRVDFRKPPPPLPTPGVFDFDMSVKKEPQPEFRWELPAPRSSPPMAIIAVFTVLAVLPMLGFVGASASVLGCFPLAIPKSGPALAAFAVFFACLTVIAGILFMFWLRWNILTTWKVLAVALIPTVISGQKVLYEVNMRKIHNARMSK</sequence>
<keyword evidence="5 7" id="KW-1133">Transmembrane helix</keyword>
<feature type="domain" description="Ribophorin II C-terminal" evidence="9">
    <location>
        <begin position="212"/>
        <end position="311"/>
    </location>
</feature>
<dbReference type="InterPro" id="IPR008814">
    <property type="entry name" value="Swp1"/>
</dbReference>
<evidence type="ECO:0000313" key="10">
    <source>
        <dbReference type="EMBL" id="KAA8490959.1"/>
    </source>
</evidence>
<dbReference type="GO" id="GO:0016740">
    <property type="term" value="F:transferase activity"/>
    <property type="evidence" value="ECO:0007669"/>
    <property type="project" value="UniProtKB-KW"/>
</dbReference>
<dbReference type="EMBL" id="VRMN01000017">
    <property type="protein sequence ID" value="KAA8490959.1"/>
    <property type="molecule type" value="Genomic_DNA"/>
</dbReference>
<feature type="transmembrane region" description="Helical" evidence="7">
    <location>
        <begin position="218"/>
        <end position="250"/>
    </location>
</feature>
<evidence type="ECO:0000256" key="6">
    <source>
        <dbReference type="ARBA" id="ARBA00023136"/>
    </source>
</evidence>
<evidence type="ECO:0000256" key="1">
    <source>
        <dbReference type="ARBA" id="ARBA00004477"/>
    </source>
</evidence>
<feature type="transmembrane region" description="Helical" evidence="7">
    <location>
        <begin position="285"/>
        <end position="306"/>
    </location>
</feature>
<evidence type="ECO:0000256" key="5">
    <source>
        <dbReference type="ARBA" id="ARBA00022989"/>
    </source>
</evidence>
<dbReference type="OrthoDB" id="432292at2759"/>
<dbReference type="AlphaFoldDB" id="A0A5J4YHR6"/>
<protein>
    <submittedName>
        <fullName evidence="10">Dolichyl-diphosphooligosaccharide--protein glycosyltransferase subunit 2</fullName>
    </submittedName>
</protein>
<evidence type="ECO:0000256" key="3">
    <source>
        <dbReference type="ARBA" id="ARBA00022729"/>
    </source>
</evidence>
<keyword evidence="2 7" id="KW-0812">Transmembrane</keyword>
<evidence type="ECO:0000259" key="9">
    <source>
        <dbReference type="Pfam" id="PF25147"/>
    </source>
</evidence>
<dbReference type="UniPathway" id="UPA00378"/>
<feature type="signal peptide" evidence="8">
    <location>
        <begin position="1"/>
        <end position="22"/>
    </location>
</feature>
<dbReference type="PANTHER" id="PTHR12640:SF0">
    <property type="entry name" value="DOLICHYL-DIPHOSPHOOLIGOSACCHARIDE--PROTEIN GLYCOSYLTRANSFERASE SUBUNIT 2"/>
    <property type="match status" value="1"/>
</dbReference>
<dbReference type="PANTHER" id="PTHR12640">
    <property type="entry name" value="RIBOPHORIN II"/>
    <property type="match status" value="1"/>
</dbReference>
<feature type="chain" id="PRO_5044188064" evidence="8">
    <location>
        <begin position="23"/>
        <end position="320"/>
    </location>
</feature>
<dbReference type="Proteomes" id="UP000324585">
    <property type="component" value="Unassembled WGS sequence"/>
</dbReference>
<gene>
    <name evidence="10" type="ORF">FVE85_9851</name>
</gene>
<keyword evidence="6 7" id="KW-0472">Membrane</keyword>
<accession>A0A5J4YHR6</accession>
<keyword evidence="3 8" id="KW-0732">Signal</keyword>
<dbReference type="GO" id="GO:0008250">
    <property type="term" value="C:oligosaccharyltransferase complex"/>
    <property type="evidence" value="ECO:0007669"/>
    <property type="project" value="InterPro"/>
</dbReference>
<proteinExistence type="predicted"/>